<evidence type="ECO:0000256" key="1">
    <source>
        <dbReference type="SAM" id="Phobius"/>
    </source>
</evidence>
<keyword evidence="1" id="KW-0812">Transmembrane</keyword>
<keyword evidence="1" id="KW-0472">Membrane</keyword>
<dbReference type="AlphaFoldDB" id="A0A1S1P4R2"/>
<feature type="transmembrane region" description="Helical" evidence="1">
    <location>
        <begin position="29"/>
        <end position="48"/>
    </location>
</feature>
<comment type="caution">
    <text evidence="2">The sequence shown here is derived from an EMBL/GenBank/DDBJ whole genome shotgun (WGS) entry which is preliminary data.</text>
</comment>
<gene>
    <name evidence="2" type="ORF">BK022_14840</name>
</gene>
<name>A0A1S1P4R2_METEX</name>
<organism evidence="2 3">
    <name type="scientific">Methylorubrum extorquens</name>
    <name type="common">Methylobacterium dichloromethanicum</name>
    <name type="synonym">Methylobacterium extorquens</name>
    <dbReference type="NCBI Taxonomy" id="408"/>
    <lineage>
        <taxon>Bacteria</taxon>
        <taxon>Pseudomonadati</taxon>
        <taxon>Pseudomonadota</taxon>
        <taxon>Alphaproteobacteria</taxon>
        <taxon>Hyphomicrobiales</taxon>
        <taxon>Methylobacteriaceae</taxon>
        <taxon>Methylorubrum</taxon>
    </lineage>
</organism>
<evidence type="ECO:0000313" key="2">
    <source>
        <dbReference type="EMBL" id="OHV16035.1"/>
    </source>
</evidence>
<evidence type="ECO:0000313" key="3">
    <source>
        <dbReference type="Proteomes" id="UP000180215"/>
    </source>
</evidence>
<proteinExistence type="predicted"/>
<dbReference type="EMBL" id="MNAO01000174">
    <property type="protein sequence ID" value="OHV16035.1"/>
    <property type="molecule type" value="Genomic_DNA"/>
</dbReference>
<keyword evidence="1" id="KW-1133">Transmembrane helix</keyword>
<protein>
    <submittedName>
        <fullName evidence="2">Uncharacterized protein</fullName>
    </submittedName>
</protein>
<reference evidence="2 3" key="1">
    <citation type="submission" date="2016-10" db="EMBL/GenBank/DDBJ databases">
        <title>Draft genome sequence of Methylobacterium extorquens CP3, a seed endophyte of Crotalaria pumila with plant growth-promoting and metal tolerance properties.</title>
        <authorList>
            <person name="Sanchez-Lopez A.S."/>
            <person name="Van Hamme J.D."/>
            <person name="Thijs S."/>
            <person name="Mcammond B.M."/>
            <person name="Stevens V."/>
            <person name="Gonzalez-Chavez M.D.C."/>
            <person name="Vangronsveld J."/>
        </authorList>
    </citation>
    <scope>NUCLEOTIDE SEQUENCE [LARGE SCALE GENOMIC DNA]</scope>
    <source>
        <strain evidence="2 3">CP3</strain>
    </source>
</reference>
<sequence length="92" mass="9601">MFPKLVGTAALLAAGSVLLHSWNAPRWAITALCVIGTLAAALSLAPILEQPIAPAAMMPAPEALKGPAPVFEGIWDPVHRRQLLGEADRTGL</sequence>
<accession>A0A1S1P4R2</accession>
<dbReference type="Proteomes" id="UP000180215">
    <property type="component" value="Unassembled WGS sequence"/>
</dbReference>